<dbReference type="AlphaFoldDB" id="A0AAD2DS22"/>
<sequence>MTPIYRLTAALCKPSRHPSAAVTAALFSTKRTTNNNKAGDDEWNDAWETAWLPDDHFGKSSPVAPWESDVTFSLPTATAGNTHQGEEIDSETKAFVEDMNENWDQRKGKTMKEDKNNVDSSALSSSSSTLYSLENIKRDYRLKKQKIHAGLWMKEIEKMEEAKLGDSISVDGDNIEKLLDSCSEIFDSANNDLNNSKSSTDFKNKPDGWETTSKTPDGNIWEMSQREEDILLQEFERRIAFNKFQIASFIKTHIFSRRRPIDGWKYMIEEIGPNAKRSKGNILPETRNSKLEYLSHWHTSRLSSRYIKTSPSCATTFTQRTSRTETNRTKDYIRYISAGRKKKFFQCAREDLHMFNKVIIKLITDKRWQMKVFATYFINIGSYAVIRTSVPTPLRRKLAK</sequence>
<dbReference type="PANTHER" id="PTHR35476">
    <property type="entry name" value="MUCIN-LIKE PROTEIN"/>
    <property type="match status" value="1"/>
</dbReference>
<name>A0AAD2DS22_9LAMI</name>
<evidence type="ECO:0000313" key="3">
    <source>
        <dbReference type="Proteomes" id="UP000834106"/>
    </source>
</evidence>
<keyword evidence="3" id="KW-1185">Reference proteome</keyword>
<organism evidence="2 3">
    <name type="scientific">Fraxinus pennsylvanica</name>
    <dbReference type="NCBI Taxonomy" id="56036"/>
    <lineage>
        <taxon>Eukaryota</taxon>
        <taxon>Viridiplantae</taxon>
        <taxon>Streptophyta</taxon>
        <taxon>Embryophyta</taxon>
        <taxon>Tracheophyta</taxon>
        <taxon>Spermatophyta</taxon>
        <taxon>Magnoliopsida</taxon>
        <taxon>eudicotyledons</taxon>
        <taxon>Gunneridae</taxon>
        <taxon>Pentapetalae</taxon>
        <taxon>asterids</taxon>
        <taxon>lamiids</taxon>
        <taxon>Lamiales</taxon>
        <taxon>Oleaceae</taxon>
        <taxon>Oleeae</taxon>
        <taxon>Fraxinus</taxon>
    </lineage>
</organism>
<evidence type="ECO:0000256" key="1">
    <source>
        <dbReference type="SAM" id="MobiDB-lite"/>
    </source>
</evidence>
<dbReference type="EMBL" id="OU503040">
    <property type="protein sequence ID" value="CAI9761785.1"/>
    <property type="molecule type" value="Genomic_DNA"/>
</dbReference>
<dbReference type="Proteomes" id="UP000834106">
    <property type="component" value="Chromosome 5"/>
</dbReference>
<reference evidence="2" key="1">
    <citation type="submission" date="2023-05" db="EMBL/GenBank/DDBJ databases">
        <authorList>
            <person name="Huff M."/>
        </authorList>
    </citation>
    <scope>NUCLEOTIDE SEQUENCE</scope>
</reference>
<protein>
    <recommendedName>
        <fullName evidence="4">Mucin-like protein</fullName>
    </recommendedName>
</protein>
<feature type="region of interest" description="Disordered" evidence="1">
    <location>
        <begin position="193"/>
        <end position="217"/>
    </location>
</feature>
<evidence type="ECO:0008006" key="4">
    <source>
        <dbReference type="Google" id="ProtNLM"/>
    </source>
</evidence>
<evidence type="ECO:0000313" key="2">
    <source>
        <dbReference type="EMBL" id="CAI9761785.1"/>
    </source>
</evidence>
<accession>A0AAD2DS22</accession>
<dbReference type="InterPro" id="IPR052851">
    <property type="entry name" value="GCD1_mitochondrial"/>
</dbReference>
<proteinExistence type="predicted"/>
<dbReference type="PANTHER" id="PTHR35476:SF2">
    <property type="entry name" value="MUCIN-LIKE PROTEIN"/>
    <property type="match status" value="1"/>
</dbReference>
<gene>
    <name evidence="2" type="ORF">FPE_LOCUS9215</name>
</gene>